<dbReference type="InterPro" id="IPR009448">
    <property type="entry name" value="UDP-g_GGtrans"/>
</dbReference>
<dbReference type="GO" id="GO:0003980">
    <property type="term" value="F:UDP-glucose:glycoprotein glucosyltransferase activity"/>
    <property type="evidence" value="ECO:0007669"/>
    <property type="project" value="InterPro"/>
</dbReference>
<dbReference type="AlphaFoldDB" id="A0A0N4XBU2"/>
<dbReference type="GO" id="GO:0005783">
    <property type="term" value="C:endoplasmic reticulum"/>
    <property type="evidence" value="ECO:0007669"/>
    <property type="project" value="TreeGrafter"/>
</dbReference>
<reference evidence="4" key="1">
    <citation type="submission" date="2017-02" db="UniProtKB">
        <authorList>
            <consortium name="WormBaseParasite"/>
        </authorList>
    </citation>
    <scope>IDENTIFICATION</scope>
</reference>
<dbReference type="GO" id="GO:0051082">
    <property type="term" value="F:unfolded protein binding"/>
    <property type="evidence" value="ECO:0007669"/>
    <property type="project" value="TreeGrafter"/>
</dbReference>
<dbReference type="GO" id="GO:0018279">
    <property type="term" value="P:protein N-linked glycosylation via asparagine"/>
    <property type="evidence" value="ECO:0007669"/>
    <property type="project" value="TreeGrafter"/>
</dbReference>
<evidence type="ECO:0000313" key="2">
    <source>
        <dbReference type="EMBL" id="VDO92782.1"/>
    </source>
</evidence>
<proteinExistence type="predicted"/>
<name>A0A0N4XBU2_HAEPC</name>
<keyword evidence="3" id="KW-1185">Reference proteome</keyword>
<organism evidence="4">
    <name type="scientific">Haemonchus placei</name>
    <name type="common">Barber's pole worm</name>
    <dbReference type="NCBI Taxonomy" id="6290"/>
    <lineage>
        <taxon>Eukaryota</taxon>
        <taxon>Metazoa</taxon>
        <taxon>Ecdysozoa</taxon>
        <taxon>Nematoda</taxon>
        <taxon>Chromadorea</taxon>
        <taxon>Rhabditida</taxon>
        <taxon>Rhabditina</taxon>
        <taxon>Rhabditomorpha</taxon>
        <taxon>Strongyloidea</taxon>
        <taxon>Trichostrongylidae</taxon>
        <taxon>Haemonchus</taxon>
    </lineage>
</organism>
<dbReference type="OrthoDB" id="27683at2759"/>
<reference evidence="2 3" key="2">
    <citation type="submission" date="2018-11" db="EMBL/GenBank/DDBJ databases">
        <authorList>
            <consortium name="Pathogen Informatics"/>
        </authorList>
    </citation>
    <scope>NUCLEOTIDE SEQUENCE [LARGE SCALE GENOMIC DNA]</scope>
    <source>
        <strain evidence="2 3">MHpl1</strain>
    </source>
</reference>
<dbReference type="EMBL" id="UZAF01024236">
    <property type="protein sequence ID" value="VDO92782.1"/>
    <property type="molecule type" value="Genomic_DNA"/>
</dbReference>
<dbReference type="InterPro" id="IPR040525">
    <property type="entry name" value="UGGT_TRXL_4"/>
</dbReference>
<evidence type="ECO:0000313" key="4">
    <source>
        <dbReference type="WBParaSite" id="HPLM_0002183701-mRNA-1"/>
    </source>
</evidence>
<feature type="domain" description="UDP-glucose:glycoprotein glucosyltransferase thioredoxin-like" evidence="1">
    <location>
        <begin position="16"/>
        <end position="189"/>
    </location>
</feature>
<dbReference type="Pfam" id="PF18403">
    <property type="entry name" value="Thioredoxin_15"/>
    <property type="match status" value="1"/>
</dbReference>
<dbReference type="Proteomes" id="UP000268014">
    <property type="component" value="Unassembled WGS sequence"/>
</dbReference>
<evidence type="ECO:0000259" key="1">
    <source>
        <dbReference type="Pfam" id="PF18403"/>
    </source>
</evidence>
<gene>
    <name evidence="2" type="ORF">HPLM_LOCUS21826</name>
</gene>
<dbReference type="STRING" id="6290.A0A0N4XBU2"/>
<dbReference type="PANTHER" id="PTHR11226">
    <property type="entry name" value="UDP-GLUCOSE GLYCOPROTEIN:GLUCOSYLTRANSFERASE"/>
    <property type="match status" value="1"/>
</dbReference>
<dbReference type="WBParaSite" id="HPLM_0002183701-mRNA-1">
    <property type="protein sequence ID" value="HPLM_0002183701-mRNA-1"/>
    <property type="gene ID" value="HPLM_0002183701"/>
</dbReference>
<dbReference type="GO" id="GO:0036503">
    <property type="term" value="P:ERAD pathway"/>
    <property type="evidence" value="ECO:0007669"/>
    <property type="project" value="TreeGrafter"/>
</dbReference>
<evidence type="ECO:0000313" key="3">
    <source>
        <dbReference type="Proteomes" id="UP000268014"/>
    </source>
</evidence>
<protein>
    <submittedName>
        <fullName evidence="4">Thioredoxin_15 domain-containing protein</fullName>
    </submittedName>
</protein>
<dbReference type="OMA" id="NTTAYCK"/>
<accession>A0A0N4XBU2</accession>
<sequence length="248" mass="28102">MRARDVFINLGESVSQKSKEIPLGLIMNPSNTTAYCKENKISFLVQAAVRLLPHTQARQFITKLVKEEFAKALLSETMSWSDLAVGGMNMDKFNEEKQLLLCEHLIYESIFVRDVVGLAPGERAFIANGIVIGPFDEQEPIIESDVELIARIVESRGAHVIASYIDQWKGGYGDGFSSDLVMRSFALVSKHAFSQKRTIIKLGETKRRYSIFFAVRIKVKKKKRKMYAQAAARLYTTTYHRSYSHLGK</sequence>
<dbReference type="PANTHER" id="PTHR11226:SF0">
    <property type="entry name" value="UDP-GLUCOSE:GLYCOPROTEIN GLUCOSYLTRANSFERASE"/>
    <property type="match status" value="1"/>
</dbReference>